<evidence type="ECO:0000256" key="3">
    <source>
        <dbReference type="ARBA" id="ARBA00005336"/>
    </source>
</evidence>
<organism evidence="13 14">
    <name type="scientific">Hydnum rufescens UP504</name>
    <dbReference type="NCBI Taxonomy" id="1448309"/>
    <lineage>
        <taxon>Eukaryota</taxon>
        <taxon>Fungi</taxon>
        <taxon>Dikarya</taxon>
        <taxon>Basidiomycota</taxon>
        <taxon>Agaricomycotina</taxon>
        <taxon>Agaricomycetes</taxon>
        <taxon>Cantharellales</taxon>
        <taxon>Hydnaceae</taxon>
        <taxon>Hydnum</taxon>
    </lineage>
</organism>
<evidence type="ECO:0000256" key="11">
    <source>
        <dbReference type="SAM" id="SignalP"/>
    </source>
</evidence>
<feature type="compositionally biased region" description="Pro residues" evidence="10">
    <location>
        <begin position="101"/>
        <end position="113"/>
    </location>
</feature>
<evidence type="ECO:0000313" key="14">
    <source>
        <dbReference type="Proteomes" id="UP000886523"/>
    </source>
</evidence>
<evidence type="ECO:0000256" key="8">
    <source>
        <dbReference type="ARBA" id="ARBA00023001"/>
    </source>
</evidence>
<dbReference type="InterPro" id="IPR017853">
    <property type="entry name" value="GH"/>
</dbReference>
<evidence type="ECO:0000256" key="2">
    <source>
        <dbReference type="ARBA" id="ARBA00004613"/>
    </source>
</evidence>
<evidence type="ECO:0000256" key="4">
    <source>
        <dbReference type="ARBA" id="ARBA00012744"/>
    </source>
</evidence>
<dbReference type="EMBL" id="MU128999">
    <property type="protein sequence ID" value="KAF9511516.1"/>
    <property type="molecule type" value="Genomic_DNA"/>
</dbReference>
<dbReference type="SUPFAM" id="SSF52279">
    <property type="entry name" value="Beta-D-glucan exohydrolase, C-terminal domain"/>
    <property type="match status" value="1"/>
</dbReference>
<evidence type="ECO:0000256" key="5">
    <source>
        <dbReference type="ARBA" id="ARBA00022525"/>
    </source>
</evidence>
<dbReference type="Pfam" id="PF14310">
    <property type="entry name" value="Fn3-like"/>
    <property type="match status" value="1"/>
</dbReference>
<dbReference type="InterPro" id="IPR036881">
    <property type="entry name" value="Glyco_hydro_3_C_sf"/>
</dbReference>
<feature type="region of interest" description="Disordered" evidence="10">
    <location>
        <begin position="101"/>
        <end position="121"/>
    </location>
</feature>
<dbReference type="PANTHER" id="PTHR42715">
    <property type="entry name" value="BETA-GLUCOSIDASE"/>
    <property type="match status" value="1"/>
</dbReference>
<evidence type="ECO:0000256" key="7">
    <source>
        <dbReference type="ARBA" id="ARBA00022801"/>
    </source>
</evidence>
<dbReference type="SUPFAM" id="SSF51445">
    <property type="entry name" value="(Trans)glycosidases"/>
    <property type="match status" value="1"/>
</dbReference>
<comment type="similarity">
    <text evidence="3">Belongs to the glycosyl hydrolase 3 family.</text>
</comment>
<dbReference type="InterPro" id="IPR013783">
    <property type="entry name" value="Ig-like_fold"/>
</dbReference>
<evidence type="ECO:0000259" key="12">
    <source>
        <dbReference type="SMART" id="SM01217"/>
    </source>
</evidence>
<dbReference type="InterPro" id="IPR036962">
    <property type="entry name" value="Glyco_hydro_3_N_sf"/>
</dbReference>
<dbReference type="AlphaFoldDB" id="A0A9P6AVA9"/>
<proteinExistence type="inferred from homology"/>
<dbReference type="InterPro" id="IPR001764">
    <property type="entry name" value="Glyco_hydro_3_N"/>
</dbReference>
<dbReference type="Proteomes" id="UP000886523">
    <property type="component" value="Unassembled WGS sequence"/>
</dbReference>
<dbReference type="PANTHER" id="PTHR42715:SF28">
    <property type="entry name" value="BETA-GLUCOSIDASE L-RELATED"/>
    <property type="match status" value="1"/>
</dbReference>
<feature type="domain" description="Fibronectin type III-like" evidence="12">
    <location>
        <begin position="658"/>
        <end position="727"/>
    </location>
</feature>
<dbReference type="InterPro" id="IPR002772">
    <property type="entry name" value="Glyco_hydro_3_C"/>
</dbReference>
<keyword evidence="8" id="KW-0119">Carbohydrate metabolism</keyword>
<dbReference type="EC" id="3.2.1.21" evidence="4"/>
<dbReference type="GO" id="GO:0030245">
    <property type="term" value="P:cellulose catabolic process"/>
    <property type="evidence" value="ECO:0007669"/>
    <property type="project" value="UniProtKB-KW"/>
</dbReference>
<keyword evidence="6 11" id="KW-0732">Signal</keyword>
<comment type="subcellular location">
    <subcellularLocation>
        <location evidence="2">Secreted</location>
    </subcellularLocation>
</comment>
<comment type="caution">
    <text evidence="13">The sequence shown here is derived from an EMBL/GenBank/DDBJ whole genome shotgun (WGS) entry which is preliminary data.</text>
</comment>
<dbReference type="GO" id="GO:0008422">
    <property type="term" value="F:beta-glucosidase activity"/>
    <property type="evidence" value="ECO:0007669"/>
    <property type="project" value="UniProtKB-EC"/>
</dbReference>
<feature type="signal peptide" evidence="11">
    <location>
        <begin position="1"/>
        <end position="21"/>
    </location>
</feature>
<dbReference type="InterPro" id="IPR026891">
    <property type="entry name" value="Fn3-like"/>
</dbReference>
<keyword evidence="5" id="KW-0964">Secreted</keyword>
<keyword evidence="8" id="KW-0624">Polysaccharide degradation</keyword>
<evidence type="ECO:0000313" key="13">
    <source>
        <dbReference type="EMBL" id="KAF9511516.1"/>
    </source>
</evidence>
<gene>
    <name evidence="13" type="ORF">BS47DRAFT_1363763</name>
</gene>
<dbReference type="InterPro" id="IPR050288">
    <property type="entry name" value="Cellulose_deg_GH3"/>
</dbReference>
<dbReference type="Gene3D" id="2.60.40.10">
    <property type="entry name" value="Immunoglobulins"/>
    <property type="match status" value="1"/>
</dbReference>
<evidence type="ECO:0000256" key="6">
    <source>
        <dbReference type="ARBA" id="ARBA00022729"/>
    </source>
</evidence>
<keyword evidence="9" id="KW-0326">Glycosidase</keyword>
<comment type="catalytic activity">
    <reaction evidence="1">
        <text>Hydrolysis of terminal, non-reducing beta-D-glucosyl residues with release of beta-D-glucose.</text>
        <dbReference type="EC" id="3.2.1.21"/>
    </reaction>
</comment>
<dbReference type="Pfam" id="PF00933">
    <property type="entry name" value="Glyco_hydro_3"/>
    <property type="match status" value="1"/>
</dbReference>
<keyword evidence="14" id="KW-1185">Reference proteome</keyword>
<keyword evidence="7 13" id="KW-0378">Hydrolase</keyword>
<reference evidence="13" key="1">
    <citation type="journal article" date="2020" name="Nat. Commun.">
        <title>Large-scale genome sequencing of mycorrhizal fungi provides insights into the early evolution of symbiotic traits.</title>
        <authorList>
            <person name="Miyauchi S."/>
            <person name="Kiss E."/>
            <person name="Kuo A."/>
            <person name="Drula E."/>
            <person name="Kohler A."/>
            <person name="Sanchez-Garcia M."/>
            <person name="Morin E."/>
            <person name="Andreopoulos B."/>
            <person name="Barry K.W."/>
            <person name="Bonito G."/>
            <person name="Buee M."/>
            <person name="Carver A."/>
            <person name="Chen C."/>
            <person name="Cichocki N."/>
            <person name="Clum A."/>
            <person name="Culley D."/>
            <person name="Crous P.W."/>
            <person name="Fauchery L."/>
            <person name="Girlanda M."/>
            <person name="Hayes R.D."/>
            <person name="Keri Z."/>
            <person name="LaButti K."/>
            <person name="Lipzen A."/>
            <person name="Lombard V."/>
            <person name="Magnuson J."/>
            <person name="Maillard F."/>
            <person name="Murat C."/>
            <person name="Nolan M."/>
            <person name="Ohm R.A."/>
            <person name="Pangilinan J."/>
            <person name="Pereira M.F."/>
            <person name="Perotto S."/>
            <person name="Peter M."/>
            <person name="Pfister S."/>
            <person name="Riley R."/>
            <person name="Sitrit Y."/>
            <person name="Stielow J.B."/>
            <person name="Szollosi G."/>
            <person name="Zifcakova L."/>
            <person name="Stursova M."/>
            <person name="Spatafora J.W."/>
            <person name="Tedersoo L."/>
            <person name="Vaario L.M."/>
            <person name="Yamada A."/>
            <person name="Yan M."/>
            <person name="Wang P."/>
            <person name="Xu J."/>
            <person name="Bruns T."/>
            <person name="Baldrian P."/>
            <person name="Vilgalys R."/>
            <person name="Dunand C."/>
            <person name="Henrissat B."/>
            <person name="Grigoriev I.V."/>
            <person name="Hibbett D."/>
            <person name="Nagy L.G."/>
            <person name="Martin F.M."/>
        </authorList>
    </citation>
    <scope>NUCLEOTIDE SEQUENCE</scope>
    <source>
        <strain evidence="13">UP504</strain>
    </source>
</reference>
<feature type="chain" id="PRO_5040447728" description="beta-glucosidase" evidence="11">
    <location>
        <begin position="22"/>
        <end position="749"/>
    </location>
</feature>
<accession>A0A9P6AVA9</accession>
<dbReference type="Gene3D" id="3.40.50.1700">
    <property type="entry name" value="Glycoside hydrolase family 3 C-terminal domain"/>
    <property type="match status" value="1"/>
</dbReference>
<dbReference type="SMART" id="SM01217">
    <property type="entry name" value="Fn3_like"/>
    <property type="match status" value="1"/>
</dbReference>
<dbReference type="Pfam" id="PF01915">
    <property type="entry name" value="Glyco_hydro_3_C"/>
    <property type="match status" value="1"/>
</dbReference>
<evidence type="ECO:0000256" key="10">
    <source>
        <dbReference type="SAM" id="MobiDB-lite"/>
    </source>
</evidence>
<evidence type="ECO:0000256" key="1">
    <source>
        <dbReference type="ARBA" id="ARBA00000448"/>
    </source>
</evidence>
<dbReference type="Gene3D" id="3.20.20.300">
    <property type="entry name" value="Glycoside hydrolase, family 3, N-terminal domain"/>
    <property type="match status" value="1"/>
</dbReference>
<keyword evidence="8" id="KW-0136">Cellulose degradation</keyword>
<protein>
    <recommendedName>
        <fullName evidence="4">beta-glucosidase</fullName>
        <ecNumber evidence="4">3.2.1.21</ecNumber>
    </recommendedName>
</protein>
<dbReference type="PRINTS" id="PR00133">
    <property type="entry name" value="GLHYDRLASE3"/>
</dbReference>
<evidence type="ECO:0000256" key="9">
    <source>
        <dbReference type="ARBA" id="ARBA00023295"/>
    </source>
</evidence>
<sequence length="749" mass="81441">MPSFNIALLIAWALLACGANARSPHHRWVSNSTTHSHRWNATKTSIWKPTTKPSNHTTHSWTVPTEKPCLTGCGGGGPETGTIVTVTTVIVTSLYPIPTDGPMPSAPYTPPRPGSRNHTRSPAVRGVGAWAGPVKRARQVVASLTLEERVNLTTGVGWTNGHCVGNIAPLASIGFPGLCLEDSPLGVRFADHVTAFPAGINAAATWDRHLIRERGVAMGAEFRGKGANIQLGPMMLVYVRNMGRNARGGRNWEGFGADPYLVGESAYETIIGIQSQVPTTANTTLVTGAEHNVPTQPKHERTMHDLCHILYAPPADVHTLYVELSQQCYRHNPINGTTAPGSYDIPSLLRSHHRLRELRGDKTSPVAPNTTLGTARTIADHAVNEAPPTTTRTITIGDIHSDFSCNFTREHPTTRQASTLRHPAQSTTNIIRQCGGNTHAASVTQYQEHQNTPRANQTTFNPCIVDAMPTPTAEGSRTFGGIRTPAMRGFNLFIGQSCQDDHRSWFSNNWDLETVGSVAQYQDVAIVFVNSDSGEGNEGDRNNLTSWYNGDALIQTVAANNPNTNFRIANPTMYQSSGSSRKSVAIILDRPYESVVSSKDNRTNLDLFNLTIVVLTDALIDYEHAMRGRIQARDSIAAPTCVIVTYNITNTGSVAGAEVSQLYLEFPPSAEEPPSVLRGFESTHLVPGETKLVTIKLSRYDLSVWNSVQQGWSRPHGLIGVLVGAAVVTSDLKVLLRREHEDEPVHSFI</sequence>
<name>A0A9P6AVA9_9AGAM</name>
<dbReference type="OrthoDB" id="416222at2759"/>